<comment type="caution">
    <text evidence="1">The sequence shown here is derived from an EMBL/GenBank/DDBJ whole genome shotgun (WGS) entry which is preliminary data.</text>
</comment>
<dbReference type="Proteomes" id="UP001181693">
    <property type="component" value="Unassembled WGS sequence"/>
</dbReference>
<accession>A0AAV3AAK7</accession>
<proteinExistence type="predicted"/>
<name>A0AAV3AAK7_PYXAD</name>
<evidence type="ECO:0000313" key="1">
    <source>
        <dbReference type="EMBL" id="DBA23604.1"/>
    </source>
</evidence>
<reference evidence="1" key="1">
    <citation type="thesis" date="2020" institute="ProQuest LLC" country="789 East Eisenhower Parkway, Ann Arbor, MI, USA">
        <title>Comparative Genomics and Chromosome Evolution.</title>
        <authorList>
            <person name="Mudd A.B."/>
        </authorList>
    </citation>
    <scope>NUCLEOTIDE SEQUENCE</scope>
    <source>
        <strain evidence="1">1538</strain>
        <tissue evidence="1">Blood</tissue>
    </source>
</reference>
<keyword evidence="2" id="KW-1185">Reference proteome</keyword>
<gene>
    <name evidence="1" type="ORF">GDO54_014501</name>
</gene>
<protein>
    <submittedName>
        <fullName evidence="1">Uncharacterized protein</fullName>
    </submittedName>
</protein>
<evidence type="ECO:0000313" key="2">
    <source>
        <dbReference type="Proteomes" id="UP001181693"/>
    </source>
</evidence>
<organism evidence="1 2">
    <name type="scientific">Pyxicephalus adspersus</name>
    <name type="common">African bullfrog</name>
    <dbReference type="NCBI Taxonomy" id="30357"/>
    <lineage>
        <taxon>Eukaryota</taxon>
        <taxon>Metazoa</taxon>
        <taxon>Chordata</taxon>
        <taxon>Craniata</taxon>
        <taxon>Vertebrata</taxon>
        <taxon>Euteleostomi</taxon>
        <taxon>Amphibia</taxon>
        <taxon>Batrachia</taxon>
        <taxon>Anura</taxon>
        <taxon>Neobatrachia</taxon>
        <taxon>Ranoidea</taxon>
        <taxon>Pyxicephalidae</taxon>
        <taxon>Pyxicephalinae</taxon>
        <taxon>Pyxicephalus</taxon>
    </lineage>
</organism>
<sequence length="118" mass="13906">MSSYGKLTIQIHKLYWEKCILLGLIPNILKKKIFLVYILLKTKGFLGLKSYLKCKNIRANVLMAIALGCVHTSDYSWPIQSLRRESDMYRGHLMLFMDPSWQIHERQKMNNFNGRKGR</sequence>
<dbReference type="AlphaFoldDB" id="A0AAV3AAK7"/>
<dbReference type="EMBL" id="DYDO01000006">
    <property type="protein sequence ID" value="DBA23604.1"/>
    <property type="molecule type" value="Genomic_DNA"/>
</dbReference>